<evidence type="ECO:0000256" key="1">
    <source>
        <dbReference type="SAM" id="SignalP"/>
    </source>
</evidence>
<name>A0A0H5QQ03_9EUKA</name>
<proteinExistence type="predicted"/>
<feature type="chain" id="PRO_5005222867" evidence="1">
    <location>
        <begin position="36"/>
        <end position="417"/>
    </location>
</feature>
<keyword evidence="1" id="KW-0732">Signal</keyword>
<protein>
    <submittedName>
        <fullName evidence="2">Uncharacterized protein</fullName>
    </submittedName>
</protein>
<accession>A0A0H5QQ03</accession>
<reference evidence="2" key="1">
    <citation type="submission" date="2015-04" db="EMBL/GenBank/DDBJ databases">
        <title>The genome sequence of the plant pathogenic Rhizarian Plasmodiophora brassicae reveals insights in its biotrophic life cycle and the origin of chitin synthesis.</title>
        <authorList>
            <person name="Schwelm A."/>
            <person name="Fogelqvist J."/>
            <person name="Knaust A."/>
            <person name="Julke S."/>
            <person name="Lilja T."/>
            <person name="Dhandapani V."/>
            <person name="Bonilla-Rosso G."/>
            <person name="Karlsson M."/>
            <person name="Shevchenko A."/>
            <person name="Choi S.R."/>
            <person name="Kim H.G."/>
            <person name="Park J.Y."/>
            <person name="Lim Y.P."/>
            <person name="Ludwig-Muller J."/>
            <person name="Dixelius C."/>
        </authorList>
    </citation>
    <scope>NUCLEOTIDE SEQUENCE</scope>
    <source>
        <tissue evidence="2">Potato root galls</tissue>
    </source>
</reference>
<feature type="signal peptide" evidence="1">
    <location>
        <begin position="1"/>
        <end position="35"/>
    </location>
</feature>
<dbReference type="EMBL" id="HACM01003064">
    <property type="protein sequence ID" value="CRZ03506.1"/>
    <property type="molecule type" value="Transcribed_RNA"/>
</dbReference>
<feature type="non-terminal residue" evidence="2">
    <location>
        <position position="417"/>
    </location>
</feature>
<sequence length="417" mass="46815">TTWVCNFRAGHFPNIVESTMIWYLLLLVLSSPAHSTKNIAQLNHEIHFESLAPGNSEFFINDLPDRTVQGRFSISQDFGTRSFPHSSLSGILSNQPDFHLTISPSSRIGACSTKHSDETSSDIFFHQVSHDKTVVCDTVPSAPIEHPPLLALFPEIPSFGTASCSSMTDCIMVGNHPNGPSSFSPMSQTGARTTFNSDRDNPNMGYFSDQNECFDHVVSGSKTSKSGQCSINRVKDSPLKKRARFAYWPRTHFHRATTCQIVSKAPLIDLELFVNSKRNSQILKMSWPDVRSAVVIAIGNCIQNNGCRLPDHETLLSRQTLQFAEFIVGHVMDNHFDQNYDDVYNVDKNWQSCFKYCRLTTNPKTAEQNSALTDINHLNLTPCVKKVLSLISVAYRYTYLDGYHHPLLTMVWNACVK</sequence>
<dbReference type="AlphaFoldDB" id="A0A0H5QQ03"/>
<evidence type="ECO:0000313" key="2">
    <source>
        <dbReference type="EMBL" id="CRZ03506.1"/>
    </source>
</evidence>
<feature type="non-terminal residue" evidence="2">
    <location>
        <position position="1"/>
    </location>
</feature>
<organism evidence="2">
    <name type="scientific">Spongospora subterranea</name>
    <dbReference type="NCBI Taxonomy" id="70186"/>
    <lineage>
        <taxon>Eukaryota</taxon>
        <taxon>Sar</taxon>
        <taxon>Rhizaria</taxon>
        <taxon>Endomyxa</taxon>
        <taxon>Phytomyxea</taxon>
        <taxon>Plasmodiophorida</taxon>
        <taxon>Plasmodiophoridae</taxon>
        <taxon>Spongospora</taxon>
    </lineage>
</organism>